<evidence type="ECO:0000313" key="1">
    <source>
        <dbReference type="EMBL" id="MBK1865172.1"/>
    </source>
</evidence>
<accession>A0ACC5QXS6</accession>
<keyword evidence="2" id="KW-1185">Reference proteome</keyword>
<dbReference type="EMBL" id="JAENHL010000004">
    <property type="protein sequence ID" value="MBK1865172.1"/>
    <property type="molecule type" value="Genomic_DNA"/>
</dbReference>
<name>A0ACC5QXS6_9HYPH</name>
<keyword evidence="1" id="KW-0255">Endonuclease</keyword>
<keyword evidence="1" id="KW-0540">Nuclease</keyword>
<proteinExistence type="predicted"/>
<comment type="caution">
    <text evidence="1">The sequence shown here is derived from an EMBL/GenBank/DDBJ whole genome shotgun (WGS) entry which is preliminary data.</text>
</comment>
<gene>
    <name evidence="1" type="ORF">JHL16_02315</name>
</gene>
<sequence>MAKGLIRIILCCLGLMLPGTASAQDSVPLKVMSFNIWYGGEQSDFDAVIRAIKAADPDIIGIQEPDGNIEKIAELAGYSYVDTRRHIISRYPLFDSGNGAAPESSGLVYSLNGVGPDTVHAWVMVRPGKAVAVANLHLTSDPYGPEAVRDGKTLEEVLKIETETRVPEAQPIADALGKLAKAGVPVFLTGDFNSPSHLDWTAEAAKARAQVKFPVEWPASKAFADAGLTDSYRAVNPDPVKNPGLTWTVGYPQPYIRPTETLDRIDMIWSANAKPVASVLGGEKGNPDVGVVVDPWPSDHRAVISTFDVTPVDAPALITVEPRPVIAGEDFRLRVNMPDKSDWSAIVMVRDGDPATDALTGVANVGFWDRPSIKLTLPGWSDGGEFTAVLLDAQGKEMARSLFTMQTKDAQADLQTDKEVYKPGEPIQITFSDAPGYKFDWIALYARGQGDANAFNYLTYVYTNARFNGTVTLDENALSEPLAPGEYELRLMKDDHYAVQAQAYFKVE</sequence>
<organism evidence="1 2">
    <name type="scientific">Taklimakanibacter albus</name>
    <dbReference type="NCBI Taxonomy" id="2800327"/>
    <lineage>
        <taxon>Bacteria</taxon>
        <taxon>Pseudomonadati</taxon>
        <taxon>Pseudomonadota</taxon>
        <taxon>Alphaproteobacteria</taxon>
        <taxon>Hyphomicrobiales</taxon>
        <taxon>Aestuariivirgaceae</taxon>
        <taxon>Taklimakanibacter</taxon>
    </lineage>
</organism>
<dbReference type="Proteomes" id="UP000616151">
    <property type="component" value="Unassembled WGS sequence"/>
</dbReference>
<evidence type="ECO:0000313" key="2">
    <source>
        <dbReference type="Proteomes" id="UP000616151"/>
    </source>
</evidence>
<reference evidence="1" key="1">
    <citation type="submission" date="2021-01" db="EMBL/GenBank/DDBJ databases">
        <authorList>
            <person name="Sun Q."/>
        </authorList>
    </citation>
    <scope>NUCLEOTIDE SEQUENCE</scope>
    <source>
        <strain evidence="1">YIM B02566</strain>
    </source>
</reference>
<protein>
    <submittedName>
        <fullName evidence="1">Endonuclease/exonuclease/phosphatase family protein</fullName>
    </submittedName>
</protein>
<keyword evidence="1" id="KW-0378">Hydrolase</keyword>